<dbReference type="InterPro" id="IPR050201">
    <property type="entry name" value="Bacterial_glucokinase"/>
</dbReference>
<reference evidence="5 7" key="2">
    <citation type="submission" date="2016-10" db="EMBL/GenBank/DDBJ databases">
        <authorList>
            <person name="de Groot N.N."/>
        </authorList>
    </citation>
    <scope>NUCLEOTIDE SEQUENCE [LARGE SCALE GENOMIC DNA]</scope>
    <source>
        <strain evidence="5 7">CGMCC 1.10210</strain>
    </source>
</reference>
<dbReference type="EMBL" id="LAPV01000128">
    <property type="protein sequence ID" value="KKC32778.1"/>
    <property type="molecule type" value="Genomic_DNA"/>
</dbReference>
<keyword evidence="6" id="KW-1185">Reference proteome</keyword>
<evidence type="ECO:0000313" key="7">
    <source>
        <dbReference type="Proteomes" id="UP000182258"/>
    </source>
</evidence>
<dbReference type="GO" id="GO:0005829">
    <property type="term" value="C:cytosol"/>
    <property type="evidence" value="ECO:0007669"/>
    <property type="project" value="TreeGrafter"/>
</dbReference>
<organism evidence="5 7">
    <name type="scientific">Devosia psychrophila</name>
    <dbReference type="NCBI Taxonomy" id="728005"/>
    <lineage>
        <taxon>Bacteria</taxon>
        <taxon>Pseudomonadati</taxon>
        <taxon>Pseudomonadota</taxon>
        <taxon>Alphaproteobacteria</taxon>
        <taxon>Hyphomicrobiales</taxon>
        <taxon>Devosiaceae</taxon>
        <taxon>Devosia</taxon>
    </lineage>
</organism>
<dbReference type="GO" id="GO:0006096">
    <property type="term" value="P:glycolytic process"/>
    <property type="evidence" value="ECO:0007669"/>
    <property type="project" value="InterPro"/>
</dbReference>
<dbReference type="GO" id="GO:0004340">
    <property type="term" value="F:glucokinase activity"/>
    <property type="evidence" value="ECO:0007669"/>
    <property type="project" value="InterPro"/>
</dbReference>
<evidence type="ECO:0000256" key="3">
    <source>
        <dbReference type="RuleBase" id="RU004046"/>
    </source>
</evidence>
<dbReference type="GO" id="GO:0005536">
    <property type="term" value="F:D-glucose binding"/>
    <property type="evidence" value="ECO:0007669"/>
    <property type="project" value="InterPro"/>
</dbReference>
<dbReference type="PANTHER" id="PTHR47690">
    <property type="entry name" value="GLUCOKINASE"/>
    <property type="match status" value="1"/>
</dbReference>
<dbReference type="SUPFAM" id="SSF53067">
    <property type="entry name" value="Actin-like ATPase domain"/>
    <property type="match status" value="1"/>
</dbReference>
<evidence type="ECO:0000313" key="6">
    <source>
        <dbReference type="Proteomes" id="UP000033519"/>
    </source>
</evidence>
<evidence type="ECO:0000313" key="4">
    <source>
        <dbReference type="EMBL" id="KKC32778.1"/>
    </source>
</evidence>
<evidence type="ECO:0000256" key="1">
    <source>
        <dbReference type="ARBA" id="ARBA00022679"/>
    </source>
</evidence>
<evidence type="ECO:0000256" key="2">
    <source>
        <dbReference type="ARBA" id="ARBA00022777"/>
    </source>
</evidence>
<dbReference type="Proteomes" id="UP000033519">
    <property type="component" value="Unassembled WGS sequence"/>
</dbReference>
<dbReference type="GO" id="GO:0005524">
    <property type="term" value="F:ATP binding"/>
    <property type="evidence" value="ECO:0007669"/>
    <property type="project" value="InterPro"/>
</dbReference>
<dbReference type="CDD" id="cd24008">
    <property type="entry name" value="ASKHA_NBD_GLK"/>
    <property type="match status" value="1"/>
</dbReference>
<dbReference type="OrthoDB" id="9800595at2"/>
<sequence>MNQYSRQALVGSIGHSHISLAIADIDALTIENFALLDTDDFTNPIDAIARYLASTPSRPDLVGLAVDGVVERDVARMSRPAWSITSEDIKAATGASTVCFVQEIEAMARMLPTLSDDDVVALDANEIDPVAPKLLVVAGTGFSTASLVHSHGRWVTTTSLAGGLAFQARSGDEFNIEQAFAGQPHISLDAVFSGSGLEALYRGMTAARGEQDERLRASQITERAFLGESEVAMEAVELIATWLARAVSDLAALFDARGGVYLAGGLCASLVPVLATPRFEKAFREKGSLQPYLSSLPVMVIKLGADVALRGAAIALSANMAQP</sequence>
<keyword evidence="1" id="KW-0808">Transferase</keyword>
<dbReference type="PATRIC" id="fig|728005.3.peg.592"/>
<dbReference type="InterPro" id="IPR003836">
    <property type="entry name" value="Glucokinase"/>
</dbReference>
<dbReference type="AlphaFoldDB" id="A0A0F5PVX3"/>
<keyword evidence="2 5" id="KW-0418">Kinase</keyword>
<reference evidence="4 6" key="1">
    <citation type="submission" date="2015-03" db="EMBL/GenBank/DDBJ databases">
        <authorList>
            <person name="Lepp D."/>
            <person name="Hassan Y.I."/>
            <person name="Li X.-Z."/>
            <person name="Zhou T."/>
        </authorList>
    </citation>
    <scope>NUCLEOTIDE SEQUENCE [LARGE SCALE GENOMIC DNA]</scope>
    <source>
        <strain evidence="4 6">Cr7-05</strain>
    </source>
</reference>
<dbReference type="EMBL" id="FOMB01000030">
    <property type="protein sequence ID" value="SFD22309.1"/>
    <property type="molecule type" value="Genomic_DNA"/>
</dbReference>
<dbReference type="PANTHER" id="PTHR47690:SF1">
    <property type="entry name" value="GLUCOKINASE"/>
    <property type="match status" value="1"/>
</dbReference>
<accession>A0A0F5PVX3</accession>
<dbReference type="STRING" id="728005.SAMN04488059_1309"/>
<dbReference type="InterPro" id="IPR043129">
    <property type="entry name" value="ATPase_NBD"/>
</dbReference>
<dbReference type="Proteomes" id="UP000182258">
    <property type="component" value="Unassembled WGS sequence"/>
</dbReference>
<dbReference type="Gene3D" id="3.30.420.40">
    <property type="match status" value="1"/>
</dbReference>
<name>A0A0F5PVX3_9HYPH</name>
<evidence type="ECO:0000313" key="5">
    <source>
        <dbReference type="EMBL" id="SFD22309.1"/>
    </source>
</evidence>
<proteinExistence type="inferred from homology"/>
<dbReference type="Gene3D" id="3.40.367.20">
    <property type="match status" value="1"/>
</dbReference>
<protein>
    <submittedName>
        <fullName evidence="5">Glucokinase</fullName>
    </submittedName>
</protein>
<dbReference type="RefSeq" id="WP_046171278.1">
    <property type="nucleotide sequence ID" value="NZ_FOMB01000030.1"/>
</dbReference>
<dbReference type="Pfam" id="PF02685">
    <property type="entry name" value="Glucokinase"/>
    <property type="match status" value="1"/>
</dbReference>
<gene>
    <name evidence="5" type="ORF">SAMN04488059_1309</name>
    <name evidence="4" type="ORF">WH91_12180</name>
</gene>
<comment type="similarity">
    <text evidence="3">Belongs to the bacterial glucokinase family.</text>
</comment>